<evidence type="ECO:0000256" key="1">
    <source>
        <dbReference type="SAM" id="Phobius"/>
    </source>
</evidence>
<protein>
    <recommendedName>
        <fullName evidence="4">DUF2752 domain-containing protein</fullName>
    </recommendedName>
</protein>
<dbReference type="EMBL" id="FNQF01000003">
    <property type="protein sequence ID" value="SEA12835.1"/>
    <property type="molecule type" value="Genomic_DNA"/>
</dbReference>
<dbReference type="RefSeq" id="WP_093240796.1">
    <property type="nucleotide sequence ID" value="NZ_FNQF01000003.1"/>
</dbReference>
<feature type="transmembrane region" description="Helical" evidence="1">
    <location>
        <begin position="7"/>
        <end position="27"/>
    </location>
</feature>
<dbReference type="STRING" id="908615.SAMN05421540_103198"/>
<evidence type="ECO:0000313" key="3">
    <source>
        <dbReference type="Proteomes" id="UP000198820"/>
    </source>
</evidence>
<dbReference type="InterPro" id="IPR021215">
    <property type="entry name" value="DUF2752"/>
</dbReference>
<feature type="transmembrane region" description="Helical" evidence="1">
    <location>
        <begin position="102"/>
        <end position="121"/>
    </location>
</feature>
<organism evidence="2 3">
    <name type="scientific">Psychroflexus halocasei</name>
    <dbReference type="NCBI Taxonomy" id="908615"/>
    <lineage>
        <taxon>Bacteria</taxon>
        <taxon>Pseudomonadati</taxon>
        <taxon>Bacteroidota</taxon>
        <taxon>Flavobacteriia</taxon>
        <taxon>Flavobacteriales</taxon>
        <taxon>Flavobacteriaceae</taxon>
        <taxon>Psychroflexus</taxon>
    </lineage>
</organism>
<dbReference type="AlphaFoldDB" id="A0A1H3YMS7"/>
<accession>A0A1H3YMS7</accession>
<keyword evidence="1" id="KW-0812">Transmembrane</keyword>
<name>A0A1H3YMS7_9FLAO</name>
<evidence type="ECO:0008006" key="4">
    <source>
        <dbReference type="Google" id="ProtNLM"/>
    </source>
</evidence>
<gene>
    <name evidence="2" type="ORF">SAMN05421540_103198</name>
</gene>
<dbReference type="Pfam" id="PF10825">
    <property type="entry name" value="DUF2752"/>
    <property type="match status" value="1"/>
</dbReference>
<keyword evidence="1" id="KW-0472">Membrane</keyword>
<keyword evidence="3" id="KW-1185">Reference proteome</keyword>
<reference evidence="2 3" key="1">
    <citation type="submission" date="2016-10" db="EMBL/GenBank/DDBJ databases">
        <authorList>
            <person name="de Groot N.N."/>
        </authorList>
    </citation>
    <scope>NUCLEOTIDE SEQUENCE [LARGE SCALE GENOMIC DNA]</scope>
    <source>
        <strain evidence="2 3">DSM 23581</strain>
    </source>
</reference>
<proteinExistence type="predicted"/>
<dbReference type="Proteomes" id="UP000198820">
    <property type="component" value="Unassembled WGS sequence"/>
</dbReference>
<keyword evidence="1" id="KW-1133">Transmembrane helix</keyword>
<sequence>MSKNLKIFTYTGLGFIAIAASSLYLNFNPTQFSFFPQCPFHYFTGLHCPGCGTQRAIHDVLNGNIISGLQHNILIVLAILVLTYNGFIMLRKHYYPQKTKNLLYHKATPMILFFTIIFYWIGRNIPFEPFTFLAP</sequence>
<feature type="transmembrane region" description="Helical" evidence="1">
    <location>
        <begin position="69"/>
        <end position="90"/>
    </location>
</feature>
<evidence type="ECO:0000313" key="2">
    <source>
        <dbReference type="EMBL" id="SEA12835.1"/>
    </source>
</evidence>